<dbReference type="SUPFAM" id="SSF69618">
    <property type="entry name" value="HemD-like"/>
    <property type="match status" value="1"/>
</dbReference>
<dbReference type="InterPro" id="IPR036108">
    <property type="entry name" value="4pyrrol_syn_uPrphyn_synt_sf"/>
</dbReference>
<keyword evidence="3" id="KW-1185">Reference proteome</keyword>
<dbReference type="GO" id="GO:0033014">
    <property type="term" value="P:tetrapyrrole biosynthetic process"/>
    <property type="evidence" value="ECO:0007669"/>
    <property type="project" value="InterPro"/>
</dbReference>
<sequence length="240" mass="24577">MRFLVTRPDPGAAETARQLAGLGHEALVDSLLKVVFDADVPISLEGASAVLVTSANGIRALGRRADFAAIAALPLFAVGATTASLAREAGFAEVFSADGAVDDLVDLISSHLDPACGTLVYAAGAERTGDLDGKCRAKGFSVVVAEVYRTVVKTAFDPATIAGFRTKTLDGALIYSARTADAFVAAVRQNSLAEALKTLPLYAISAKAAAPLVAAGFEKIAIPAHPDGADLLGLLPKNSD</sequence>
<evidence type="ECO:0000313" key="3">
    <source>
        <dbReference type="Proteomes" id="UP000249299"/>
    </source>
</evidence>
<dbReference type="Gene3D" id="3.40.50.10090">
    <property type="match status" value="2"/>
</dbReference>
<evidence type="ECO:0000259" key="1">
    <source>
        <dbReference type="Pfam" id="PF02602"/>
    </source>
</evidence>
<evidence type="ECO:0000313" key="2">
    <source>
        <dbReference type="EMBL" id="RAI26746.1"/>
    </source>
</evidence>
<dbReference type="Proteomes" id="UP000249299">
    <property type="component" value="Unassembled WGS sequence"/>
</dbReference>
<feature type="domain" description="Tetrapyrrole biosynthesis uroporphyrinogen III synthase" evidence="1">
    <location>
        <begin position="14"/>
        <end position="232"/>
    </location>
</feature>
<dbReference type="CDD" id="cd06578">
    <property type="entry name" value="HemD"/>
    <property type="match status" value="1"/>
</dbReference>
<dbReference type="EMBL" id="NPEV01000026">
    <property type="protein sequence ID" value="RAI26746.1"/>
    <property type="molecule type" value="Genomic_DNA"/>
</dbReference>
<accession>A0A327JMC9</accession>
<dbReference type="RefSeq" id="WP_111434735.1">
    <property type="nucleotide sequence ID" value="NZ_JACIGG010000010.1"/>
</dbReference>
<reference evidence="2 3" key="1">
    <citation type="submission" date="2017-07" db="EMBL/GenBank/DDBJ databases">
        <title>Draft Genome Sequences of Select Purple Nonsulfur Bacteria.</title>
        <authorList>
            <person name="Lasarre B."/>
            <person name="Mckinlay J.B."/>
        </authorList>
    </citation>
    <scope>NUCLEOTIDE SEQUENCE [LARGE SCALE GENOMIC DNA]</scope>
    <source>
        <strain evidence="2 3">DSM 11290</strain>
    </source>
</reference>
<name>A0A327JMC9_9HYPH</name>
<dbReference type="OrthoDB" id="7163809at2"/>
<comment type="caution">
    <text evidence="2">The sequence shown here is derived from an EMBL/GenBank/DDBJ whole genome shotgun (WGS) entry which is preliminary data.</text>
</comment>
<proteinExistence type="predicted"/>
<protein>
    <recommendedName>
        <fullName evidence="1">Tetrapyrrole biosynthesis uroporphyrinogen III synthase domain-containing protein</fullName>
    </recommendedName>
</protein>
<gene>
    <name evidence="2" type="ORF">CH339_12665</name>
</gene>
<dbReference type="Pfam" id="PF02602">
    <property type="entry name" value="HEM4"/>
    <property type="match status" value="1"/>
</dbReference>
<dbReference type="GO" id="GO:0004852">
    <property type="term" value="F:uroporphyrinogen-III synthase activity"/>
    <property type="evidence" value="ECO:0007669"/>
    <property type="project" value="InterPro"/>
</dbReference>
<organism evidence="2 3">
    <name type="scientific">Rhodobium orientis</name>
    <dbReference type="NCBI Taxonomy" id="34017"/>
    <lineage>
        <taxon>Bacteria</taxon>
        <taxon>Pseudomonadati</taxon>
        <taxon>Pseudomonadota</taxon>
        <taxon>Alphaproteobacteria</taxon>
        <taxon>Hyphomicrobiales</taxon>
        <taxon>Rhodobiaceae</taxon>
        <taxon>Rhodobium</taxon>
    </lineage>
</organism>
<dbReference type="AlphaFoldDB" id="A0A327JMC9"/>
<dbReference type="InterPro" id="IPR003754">
    <property type="entry name" value="4pyrrol_synth_uPrphyn_synth"/>
</dbReference>